<protein>
    <submittedName>
        <fullName evidence="15">SH3 and multiple ankyrin repeat domains protein 3</fullName>
    </submittedName>
</protein>
<dbReference type="SMART" id="SM00228">
    <property type="entry name" value="PDZ"/>
    <property type="match status" value="1"/>
</dbReference>
<dbReference type="InterPro" id="IPR036770">
    <property type="entry name" value="Ankyrin_rpt-contain_sf"/>
</dbReference>
<dbReference type="InterPro" id="IPR013761">
    <property type="entry name" value="SAM/pointed_sf"/>
</dbReference>
<dbReference type="PROSITE" id="PS50002">
    <property type="entry name" value="SH3"/>
    <property type="match status" value="1"/>
</dbReference>
<dbReference type="Gene3D" id="1.25.40.20">
    <property type="entry name" value="Ankyrin repeat-containing domain"/>
    <property type="match status" value="1"/>
</dbReference>
<dbReference type="InterPro" id="IPR001660">
    <property type="entry name" value="SAM"/>
</dbReference>
<dbReference type="SMART" id="SM00454">
    <property type="entry name" value="SAM"/>
    <property type="match status" value="1"/>
</dbReference>
<evidence type="ECO:0000259" key="13">
    <source>
        <dbReference type="PROSITE" id="PS50105"/>
    </source>
</evidence>
<feature type="compositionally biased region" description="Pro residues" evidence="11">
    <location>
        <begin position="1852"/>
        <end position="1863"/>
    </location>
</feature>
<feature type="compositionally biased region" description="Polar residues" evidence="11">
    <location>
        <begin position="2169"/>
        <end position="2180"/>
    </location>
</feature>
<evidence type="ECO:0000256" key="5">
    <source>
        <dbReference type="ARBA" id="ARBA00022737"/>
    </source>
</evidence>
<feature type="region of interest" description="Disordered" evidence="11">
    <location>
        <begin position="1706"/>
        <end position="1975"/>
    </location>
</feature>
<keyword evidence="4" id="KW-0597">Phosphoprotein</keyword>
<dbReference type="InterPro" id="IPR041489">
    <property type="entry name" value="PDZ_6"/>
</dbReference>
<dbReference type="SUPFAM" id="SSF48403">
    <property type="entry name" value="Ankyrin repeat"/>
    <property type="match status" value="1"/>
</dbReference>
<feature type="compositionally biased region" description="Basic and acidic residues" evidence="11">
    <location>
        <begin position="1658"/>
        <end position="1675"/>
    </location>
</feature>
<feature type="compositionally biased region" description="Low complexity" evidence="11">
    <location>
        <begin position="1208"/>
        <end position="1217"/>
    </location>
</feature>
<dbReference type="GO" id="GO:0005737">
    <property type="term" value="C:cytoplasm"/>
    <property type="evidence" value="ECO:0007669"/>
    <property type="project" value="UniProtKB-SubCell"/>
</dbReference>
<feature type="region of interest" description="Disordered" evidence="11">
    <location>
        <begin position="1179"/>
        <end position="1362"/>
    </location>
</feature>
<evidence type="ECO:0000256" key="3">
    <source>
        <dbReference type="ARBA" id="ARBA00022490"/>
    </source>
</evidence>
<dbReference type="FunFam" id="2.30.30.40:FF:000025">
    <property type="entry name" value="SH3 and multiple ankyrin repeat domains protein 2"/>
    <property type="match status" value="1"/>
</dbReference>
<accession>A0A6G1PF36</accession>
<feature type="compositionally biased region" description="Basic and acidic residues" evidence="11">
    <location>
        <begin position="1894"/>
        <end position="1909"/>
    </location>
</feature>
<dbReference type="PANTHER" id="PTHR24135:SF4">
    <property type="entry name" value="SH3 AND MULTIPLE ANKYRIN REPEAT DOMAINS PROTEIN 3"/>
    <property type="match status" value="1"/>
</dbReference>
<feature type="compositionally biased region" description="Low complexity" evidence="11">
    <location>
        <begin position="812"/>
        <end position="830"/>
    </location>
</feature>
<feature type="compositionally biased region" description="Low complexity" evidence="11">
    <location>
        <begin position="1818"/>
        <end position="1851"/>
    </location>
</feature>
<feature type="compositionally biased region" description="Polar residues" evidence="11">
    <location>
        <begin position="1644"/>
        <end position="1655"/>
    </location>
</feature>
<reference evidence="16" key="2">
    <citation type="submission" date="2019-02" db="EMBL/GenBank/DDBJ databases">
        <title>Opniocepnalus argus Var Kimnra genome.</title>
        <authorList>
            <person name="Zhou C."/>
            <person name="Xiao S."/>
        </authorList>
    </citation>
    <scope>NUCLEOTIDE SEQUENCE [LARGE SCALE GENOMIC DNA]</scope>
</reference>
<dbReference type="GO" id="GO:0035255">
    <property type="term" value="F:ionotropic glutamate receptor binding"/>
    <property type="evidence" value="ECO:0007669"/>
    <property type="project" value="TreeGrafter"/>
</dbReference>
<keyword evidence="6" id="KW-0770">Synapse</keyword>
<feature type="compositionally biased region" description="Low complexity" evidence="11">
    <location>
        <begin position="1910"/>
        <end position="1927"/>
    </location>
</feature>
<dbReference type="SUPFAM" id="SSF47769">
    <property type="entry name" value="SAM/Pointed domain"/>
    <property type="match status" value="1"/>
</dbReference>
<dbReference type="InterPro" id="IPR036028">
    <property type="entry name" value="SH3-like_dom_sf"/>
</dbReference>
<dbReference type="PROSITE" id="PS50297">
    <property type="entry name" value="ANK_REP_REGION"/>
    <property type="match status" value="2"/>
</dbReference>
<evidence type="ECO:0000256" key="4">
    <source>
        <dbReference type="ARBA" id="ARBA00022553"/>
    </source>
</evidence>
<feature type="compositionally biased region" description="Low complexity" evidence="11">
    <location>
        <begin position="2192"/>
        <end position="2213"/>
    </location>
</feature>
<feature type="compositionally biased region" description="Basic and acidic residues" evidence="11">
    <location>
        <begin position="144"/>
        <end position="163"/>
    </location>
</feature>
<feature type="domain" description="SH3" evidence="12">
    <location>
        <begin position="892"/>
        <end position="973"/>
    </location>
</feature>
<comment type="subcellular location">
    <subcellularLocation>
        <location evidence="1">Cytoplasm</location>
    </subcellularLocation>
    <subcellularLocation>
        <location evidence="8">Postsynaptic density</location>
    </subcellularLocation>
</comment>
<organism evidence="15 16">
    <name type="scientific">Channa argus</name>
    <name type="common">Northern snakehead</name>
    <name type="synonym">Ophicephalus argus</name>
    <dbReference type="NCBI Taxonomy" id="215402"/>
    <lineage>
        <taxon>Eukaryota</taxon>
        <taxon>Metazoa</taxon>
        <taxon>Chordata</taxon>
        <taxon>Craniata</taxon>
        <taxon>Vertebrata</taxon>
        <taxon>Euteleostomi</taxon>
        <taxon>Actinopterygii</taxon>
        <taxon>Neopterygii</taxon>
        <taxon>Teleostei</taxon>
        <taxon>Neoteleostei</taxon>
        <taxon>Acanthomorphata</taxon>
        <taxon>Anabantaria</taxon>
        <taxon>Anabantiformes</taxon>
        <taxon>Channoidei</taxon>
        <taxon>Channidae</taxon>
        <taxon>Channa</taxon>
    </lineage>
</organism>
<gene>
    <name evidence="15" type="ORF">EXN66_Car004592</name>
</gene>
<evidence type="ECO:0000313" key="16">
    <source>
        <dbReference type="Proteomes" id="UP000503349"/>
    </source>
</evidence>
<evidence type="ECO:0000256" key="1">
    <source>
        <dbReference type="ARBA" id="ARBA00004496"/>
    </source>
</evidence>
<reference evidence="15 16" key="1">
    <citation type="submission" date="2019-02" db="EMBL/GenBank/DDBJ databases">
        <title>Opniocepnalus argus genome.</title>
        <authorList>
            <person name="Zhou C."/>
            <person name="Xiao S."/>
        </authorList>
    </citation>
    <scope>NUCLEOTIDE SEQUENCE [LARGE SCALE GENOMIC DNA]</scope>
    <source>
        <strain evidence="15">OARG1902GOOAL</strain>
        <tissue evidence="15">Muscle</tissue>
    </source>
</reference>
<dbReference type="Gene3D" id="1.10.150.50">
    <property type="entry name" value="Transcription Factor, Ets-1"/>
    <property type="match status" value="1"/>
</dbReference>
<dbReference type="Pfam" id="PF00536">
    <property type="entry name" value="SAM_1"/>
    <property type="match status" value="1"/>
</dbReference>
<dbReference type="InterPro" id="IPR001452">
    <property type="entry name" value="SH3_domain"/>
</dbReference>
<feature type="compositionally biased region" description="Pro residues" evidence="11">
    <location>
        <begin position="1261"/>
        <end position="1293"/>
    </location>
</feature>
<feature type="compositionally biased region" description="Low complexity" evidence="11">
    <location>
        <begin position="1739"/>
        <end position="1752"/>
    </location>
</feature>
<dbReference type="InterPro" id="IPR051569">
    <property type="entry name" value="SHANK"/>
</dbReference>
<feature type="repeat" description="ANK" evidence="9">
    <location>
        <begin position="659"/>
        <end position="691"/>
    </location>
</feature>
<dbReference type="PANTHER" id="PTHR24135">
    <property type="entry name" value="SH3 AND MULTIPLE ANKYRIN REPEAT DOMAINS PROTEIN"/>
    <property type="match status" value="1"/>
</dbReference>
<dbReference type="InterPro" id="IPR001478">
    <property type="entry name" value="PDZ"/>
</dbReference>
<name>A0A6G1PF36_CHAAH</name>
<feature type="domain" description="PDZ" evidence="14">
    <location>
        <begin position="1014"/>
        <end position="1108"/>
    </location>
</feature>
<dbReference type="FunFam" id="1.10.150.50:FF:000006">
    <property type="entry name" value="SH3 and multiple ankyrin repeat domains protein 2"/>
    <property type="match status" value="1"/>
</dbReference>
<dbReference type="Pfam" id="PF12796">
    <property type="entry name" value="Ank_2"/>
    <property type="match status" value="2"/>
</dbReference>
<dbReference type="Pfam" id="PF17820">
    <property type="entry name" value="PDZ_6"/>
    <property type="match status" value="1"/>
</dbReference>
<feature type="compositionally biased region" description="Low complexity" evidence="11">
    <location>
        <begin position="1411"/>
        <end position="1427"/>
    </location>
</feature>
<dbReference type="Gene3D" id="3.10.20.90">
    <property type="entry name" value="Phosphatidylinositol 3-kinase Catalytic Subunit, Chain A, domain 1"/>
    <property type="match status" value="1"/>
</dbReference>
<dbReference type="Gene3D" id="2.30.42.10">
    <property type="match status" value="1"/>
</dbReference>
<feature type="region of interest" description="Disordered" evidence="11">
    <location>
        <begin position="132"/>
        <end position="163"/>
    </location>
</feature>
<dbReference type="GO" id="GO:0014069">
    <property type="term" value="C:postsynaptic density"/>
    <property type="evidence" value="ECO:0007669"/>
    <property type="project" value="UniProtKB-SubCell"/>
</dbReference>
<feature type="compositionally biased region" description="Basic residues" evidence="11">
    <location>
        <begin position="1428"/>
        <end position="1438"/>
    </location>
</feature>
<keyword evidence="7 9" id="KW-0040">ANK repeat</keyword>
<dbReference type="CDD" id="cd09506">
    <property type="entry name" value="SAM_Shank1_2_3"/>
    <property type="match status" value="1"/>
</dbReference>
<feature type="compositionally biased region" description="Basic and acidic residues" evidence="11">
    <location>
        <begin position="1231"/>
        <end position="1244"/>
    </location>
</feature>
<feature type="region of interest" description="Disordered" evidence="11">
    <location>
        <begin position="1531"/>
        <end position="1675"/>
    </location>
</feature>
<feature type="compositionally biased region" description="Basic and acidic residues" evidence="11">
    <location>
        <begin position="763"/>
        <end position="778"/>
    </location>
</feature>
<feature type="region of interest" description="Disordered" evidence="11">
    <location>
        <begin position="2123"/>
        <end position="2213"/>
    </location>
</feature>
<feature type="region of interest" description="Disordered" evidence="11">
    <location>
        <begin position="1410"/>
        <end position="1439"/>
    </location>
</feature>
<evidence type="ECO:0000313" key="15">
    <source>
        <dbReference type="EMBL" id="KAF3688920.1"/>
    </source>
</evidence>
<evidence type="ECO:0000256" key="2">
    <source>
        <dbReference type="ARBA" id="ARBA00022443"/>
    </source>
</evidence>
<feature type="domain" description="SAM" evidence="13">
    <location>
        <begin position="2231"/>
        <end position="2294"/>
    </location>
</feature>
<dbReference type="FunFam" id="3.10.20.90:FF:000029">
    <property type="entry name" value="SH3 and multiple ankyrin repeat domains protein 1"/>
    <property type="match status" value="1"/>
</dbReference>
<dbReference type="Proteomes" id="UP000503349">
    <property type="component" value="Chromosome 4"/>
</dbReference>
<dbReference type="InterPro" id="IPR036034">
    <property type="entry name" value="PDZ_sf"/>
</dbReference>
<evidence type="ECO:0000256" key="9">
    <source>
        <dbReference type="PROSITE-ProRule" id="PRU00023"/>
    </source>
</evidence>
<dbReference type="EMBL" id="CM015715">
    <property type="protein sequence ID" value="KAF3688920.1"/>
    <property type="molecule type" value="Genomic_DNA"/>
</dbReference>
<dbReference type="GO" id="GO:0043197">
    <property type="term" value="C:dendritic spine"/>
    <property type="evidence" value="ECO:0007669"/>
    <property type="project" value="TreeGrafter"/>
</dbReference>
<evidence type="ECO:0000256" key="10">
    <source>
        <dbReference type="PROSITE-ProRule" id="PRU00192"/>
    </source>
</evidence>
<feature type="region of interest" description="Disordered" evidence="11">
    <location>
        <begin position="2063"/>
        <end position="2104"/>
    </location>
</feature>
<evidence type="ECO:0000256" key="6">
    <source>
        <dbReference type="ARBA" id="ARBA00023018"/>
    </source>
</evidence>
<keyword evidence="16" id="KW-1185">Reference proteome</keyword>
<dbReference type="FunFam" id="1.25.40.20:FF:000064">
    <property type="entry name" value="SH3 and multiple ankyrin repeat domains protein 3"/>
    <property type="match status" value="1"/>
</dbReference>
<feature type="compositionally biased region" description="Polar residues" evidence="11">
    <location>
        <begin position="1706"/>
        <end position="1718"/>
    </location>
</feature>
<dbReference type="PROSITE" id="PS50105">
    <property type="entry name" value="SAM_DOMAIN"/>
    <property type="match status" value="1"/>
</dbReference>
<dbReference type="SUPFAM" id="SSF50156">
    <property type="entry name" value="PDZ domain-like"/>
    <property type="match status" value="1"/>
</dbReference>
<keyword evidence="2 10" id="KW-0728">SH3 domain</keyword>
<dbReference type="PROSITE" id="PS50088">
    <property type="entry name" value="ANK_REPEAT"/>
    <property type="match status" value="2"/>
</dbReference>
<evidence type="ECO:0000256" key="8">
    <source>
        <dbReference type="ARBA" id="ARBA00034105"/>
    </source>
</evidence>
<proteinExistence type="predicted"/>
<evidence type="ECO:0000259" key="14">
    <source>
        <dbReference type="PROSITE" id="PS50106"/>
    </source>
</evidence>
<dbReference type="FunFam" id="2.30.42.10:FF:000018">
    <property type="entry name" value="SH3 and multiple ankyrin repeat domains protein 2"/>
    <property type="match status" value="1"/>
</dbReference>
<dbReference type="PROSITE" id="PS50106">
    <property type="entry name" value="PDZ"/>
    <property type="match status" value="1"/>
</dbReference>
<feature type="compositionally biased region" description="Low complexity" evidence="11">
    <location>
        <begin position="1561"/>
        <end position="1583"/>
    </location>
</feature>
<evidence type="ECO:0000259" key="12">
    <source>
        <dbReference type="PROSITE" id="PS50002"/>
    </source>
</evidence>
<dbReference type="Gene3D" id="2.30.30.40">
    <property type="entry name" value="SH3 Domains"/>
    <property type="match status" value="1"/>
</dbReference>
<dbReference type="Pfam" id="PF07653">
    <property type="entry name" value="SH3_2"/>
    <property type="match status" value="1"/>
</dbReference>
<dbReference type="SMART" id="SM00326">
    <property type="entry name" value="SH3"/>
    <property type="match status" value="1"/>
</dbReference>
<feature type="region of interest" description="Disordered" evidence="11">
    <location>
        <begin position="736"/>
        <end position="888"/>
    </location>
</feature>
<dbReference type="SUPFAM" id="SSF50044">
    <property type="entry name" value="SH3-domain"/>
    <property type="match status" value="1"/>
</dbReference>
<dbReference type="GO" id="GO:0030160">
    <property type="term" value="F:synaptic receptor adaptor activity"/>
    <property type="evidence" value="ECO:0007669"/>
    <property type="project" value="TreeGrafter"/>
</dbReference>
<dbReference type="GO" id="GO:0045211">
    <property type="term" value="C:postsynaptic membrane"/>
    <property type="evidence" value="ECO:0007669"/>
    <property type="project" value="TreeGrafter"/>
</dbReference>
<sequence>MKHVPSRRTAYTEKLGDIKFIPKHLGAIIENSTVLDKKIATWAYAVVYVFQPVVYGFPAQLFACHITGLPVAPVTSSWQTPAPMGCIHPAPSSFTPPAPPKTLKIALYLNQESMKKDRECMSASNYTESDLLDGQERQPGVVKTGREDRLTDRRGKGGNGERRNVKSGALEVILAGNLSYHSDLVKALQQTLKCFPIWPEAPGRKVTATVRNTVCNRFDSNYGARQCVRTFVPLPMATSVELQCVCLQILHSHSGRYTWTVLDYLFINSEQTPEFLAYSFGKQDGAQFMGASTDSSSSREEDSAVPIPVCVLAFRPGAVRSDSARAPMEEPTGNTVVIRIGIPDLQQTKCMKFNVDAPIWLSKQRILCTLNQSLKDVLNYGLFQPAYNGKAGKFLDEGRHLREYPFPSIAPVPYLEASGHSERVERVHVLEVIYFKIKYEIYEKALASQFSTQFRYKRRVYTQSHLDEKQLSKLHTKFLSETQSFVEDSRVEYDCGILGELVNLTNCHRQYSVFLRIPELSIWANLKKFMEYVQQRNIEKVSRFLEKGLDPNFHDPDTGECPLTLAAQLEGCAELIKVLKSGGAHLDFRTKDGITALHKAVRSKNHTALITLLDLGASPDYKDSRGLTPLYHSSMVGGDPYCCELLLHDHAQVGCVDENGWQEIHQACRYGHVQHLEHLLFYGADMSAQNASGNTALHVCALYNQVAIIAGNFDLAEIIKVHKTSDVVPFRETPSYTNRRRVTGPLPSPRSLLRSASDNNLNGDHDHIHGQTAREIRGRQGHSPVPSLRSLPAFGQQHSSLGESRHGEMPDSSLQSTGSSRSSHSRSPSVHHMHEDDKPVPRRSHSHGYPHGYGPRGRLSPGSVQRDPSPPHHIPPALAGPRGPKRKLYSAVPGRTFIVVKPYTPQGEGEIQLNRGERVKAETPCNGNEEDYTNDNDEDENEVLSIGEGGFWEGTVKGRTGWFPADCVEEVQMRQYDPRLETREDRTKRLFRHYTVGSYDNFTSYSDYIIEEKNAVLQKKENEGFGFVLRGAKAETPIEEFTPTPAFPALQYLESVDVEGVAWRAGLRTGDFLIEVNGVNVVKVGHKQVVSLIRQGGNRLLMKVVSVTRKPESEEVVRKKGKDEKDQIREQNMKKLGSSCSLNKVRAKCEASSSSEFDQIKAVKTGWVGRLGDARRALSRKAKGFPTSSTSSSTPCLFSTAPPPPRRAPSTTLTLRSKSMTAELEELGASEEDRLSALADEHRFPRSSSMTDSLRDHSQPHPIPPPPQTAPPPPPYYLDTGPPPAFCPPPPPSRTQSQGHEPGGRSSFKPSSLDLPYESTQRQATHLERQKKARSMIILQDSSHLPVEPTDIPRPSAATPPERIKRKGQIIDNPYANVGQFSIGLYTPTKPQRKKSPLVKQLQVEDAQEKASLALAAAHSRDSSPSGRHPHTHGHTHTSRADYYQQQLMAERERMHAQGELLFQGKGPFAAAIAGAVKDRERRLEERRKSTVFLSVGTMEGASTTSPDAPSLTQSHSIDERMLTRELGKLPPPALALSPSPSGTTFIHPLTGKPLDPNSPLALALAARERALTSQSQSPTSSPEPRTKQERTGQGVIFIDTQTKESPHGEGAPTTPPFSPKSAKAAGYGVGASPASILVPQPTKPQWATSSSPVSFRQEMEARVEERKEEKRLEDKKSMLISIMDTSQQKTAGLIMVHATSNGQTVGEVSQLEQTSAPASREPGKLPSPRAKSPSPTVSQTQAQLQAQSQTQRPASPAQDKGLAQGSSEEDVDPYTVTLPPAMLSSSDEETREELRKIGFVPPPDEFANGLLAETEGASVSPTKPATSPTTSTTPTAQTPSTPTTPIVTPTQPQPPRPPPPPSAVAVSGKPSDPLEPPPVGESGSAADSGVEEADTRSSSERERDHHLETTSTVSTVSSMSTLSSESGEPADTHTTHTSYADGQTFVLDKPPVPPKPRLKSQIGGSKGPVTFRDPLLKQSSDSELLSQQQAAALAAVAGGAGLPSGGSASVTGLAPTKPRYLFQRRSKLWGDPVEPRGPGIGLGIGSLGNLGGLGLGLGADEGAKPSVMGELSSRLQQLNKDTRSLGEEPLGASLDPGRKSPVAGARLFSSLGELHTISQRSYGTTYTIRPGSRYPVTRRTPSPGSPDRGDPLGRFSGFGLPTSPTTPPQTILKSSSLSLPQEPKEVRFVMRSSSARSRSCSPSPSPSHSPGLGSPLLALRPFHQKPLHLWNKYDVGDWLESINLGEHRAGFQEHEIEGSHLPALTKEDFAELGVTRVGHRMNIERALKQLLES</sequence>
<dbReference type="CDD" id="cd06746">
    <property type="entry name" value="PDZ_SHANK1_3-like"/>
    <property type="match status" value="1"/>
</dbReference>
<keyword evidence="5" id="KW-0677">Repeat</keyword>
<evidence type="ECO:0000256" key="7">
    <source>
        <dbReference type="ARBA" id="ARBA00023043"/>
    </source>
</evidence>
<feature type="repeat" description="ANK" evidence="9">
    <location>
        <begin position="592"/>
        <end position="624"/>
    </location>
</feature>
<dbReference type="InterPro" id="IPR002110">
    <property type="entry name" value="Ankyrin_rpt"/>
</dbReference>
<dbReference type="SMART" id="SM00248">
    <property type="entry name" value="ANK"/>
    <property type="match status" value="4"/>
</dbReference>
<keyword evidence="3" id="KW-0963">Cytoplasm</keyword>
<evidence type="ECO:0000256" key="11">
    <source>
        <dbReference type="SAM" id="MobiDB-lite"/>
    </source>
</evidence>